<evidence type="ECO:0000256" key="6">
    <source>
        <dbReference type="SAM" id="Phobius"/>
    </source>
</evidence>
<accession>A0A5K7SAT4</accession>
<keyword evidence="5 6" id="KW-0472">Membrane</keyword>
<dbReference type="PANTHER" id="PTHR30572">
    <property type="entry name" value="MEMBRANE COMPONENT OF TRANSPORTER-RELATED"/>
    <property type="match status" value="1"/>
</dbReference>
<keyword evidence="3 6" id="KW-0812">Transmembrane</keyword>
<feature type="domain" description="MacB-like periplasmic core" evidence="8">
    <location>
        <begin position="416"/>
        <end position="575"/>
    </location>
</feature>
<evidence type="ECO:0000256" key="3">
    <source>
        <dbReference type="ARBA" id="ARBA00022692"/>
    </source>
</evidence>
<dbReference type="Pfam" id="PF02687">
    <property type="entry name" value="FtsX"/>
    <property type="match status" value="2"/>
</dbReference>
<dbReference type="InterPro" id="IPR025857">
    <property type="entry name" value="MacB_PCD"/>
</dbReference>
<feature type="transmembrane region" description="Helical" evidence="6">
    <location>
        <begin position="706"/>
        <end position="725"/>
    </location>
</feature>
<comment type="subcellular location">
    <subcellularLocation>
        <location evidence="1">Cell membrane</location>
        <topology evidence="1">Multi-pass membrane protein</topology>
    </subcellularLocation>
</comment>
<evidence type="ECO:0000256" key="5">
    <source>
        <dbReference type="ARBA" id="ARBA00023136"/>
    </source>
</evidence>
<feature type="domain" description="MacB-like periplasmic core" evidence="8">
    <location>
        <begin position="3"/>
        <end position="230"/>
    </location>
</feature>
<dbReference type="GO" id="GO:0005886">
    <property type="term" value="C:plasma membrane"/>
    <property type="evidence" value="ECO:0007669"/>
    <property type="project" value="UniProtKB-SubCell"/>
</dbReference>
<feature type="transmembrane region" description="Helical" evidence="6">
    <location>
        <begin position="7"/>
        <end position="26"/>
    </location>
</feature>
<feature type="domain" description="ABC3 transporter permease C-terminal" evidence="7">
    <location>
        <begin position="657"/>
        <end position="763"/>
    </location>
</feature>
<evidence type="ECO:0000256" key="4">
    <source>
        <dbReference type="ARBA" id="ARBA00022989"/>
    </source>
</evidence>
<dbReference type="InterPro" id="IPR050250">
    <property type="entry name" value="Macrolide_Exporter_MacB"/>
</dbReference>
<keyword evidence="10" id="KW-1185">Reference proteome</keyword>
<feature type="domain" description="ABC3 transporter permease C-terminal" evidence="7">
    <location>
        <begin position="270"/>
        <end position="387"/>
    </location>
</feature>
<dbReference type="EMBL" id="AP018694">
    <property type="protein sequence ID" value="BBE18404.1"/>
    <property type="molecule type" value="Genomic_DNA"/>
</dbReference>
<organism evidence="9 10">
    <name type="scientific">Aquipluma nitroreducens</name>
    <dbReference type="NCBI Taxonomy" id="2010828"/>
    <lineage>
        <taxon>Bacteria</taxon>
        <taxon>Pseudomonadati</taxon>
        <taxon>Bacteroidota</taxon>
        <taxon>Bacteroidia</taxon>
        <taxon>Marinilabiliales</taxon>
        <taxon>Prolixibacteraceae</taxon>
        <taxon>Aquipluma</taxon>
    </lineage>
</organism>
<feature type="transmembrane region" description="Helical" evidence="6">
    <location>
        <begin position="261"/>
        <end position="284"/>
    </location>
</feature>
<dbReference type="Proteomes" id="UP001193389">
    <property type="component" value="Chromosome"/>
</dbReference>
<dbReference type="Pfam" id="PF12704">
    <property type="entry name" value="MacB_PCD"/>
    <property type="match status" value="2"/>
</dbReference>
<reference evidence="9" key="1">
    <citation type="journal article" date="2020" name="Int. J. Syst. Evol. Microbiol.">
        <title>Aquipluma nitroreducens gen. nov. sp. nov., a novel facultatively anaerobic bacterium isolated from a freshwater lake.</title>
        <authorList>
            <person name="Watanabe M."/>
            <person name="Kojima H."/>
            <person name="Fukui M."/>
        </authorList>
    </citation>
    <scope>NUCLEOTIDE SEQUENCE</scope>
    <source>
        <strain evidence="9">MeG22</strain>
    </source>
</reference>
<feature type="transmembrane region" description="Helical" evidence="6">
    <location>
        <begin position="358"/>
        <end position="388"/>
    </location>
</feature>
<evidence type="ECO:0000313" key="10">
    <source>
        <dbReference type="Proteomes" id="UP001193389"/>
    </source>
</evidence>
<evidence type="ECO:0000259" key="8">
    <source>
        <dbReference type="Pfam" id="PF12704"/>
    </source>
</evidence>
<gene>
    <name evidence="9" type="ORF">AQPE_2566</name>
</gene>
<feature type="transmembrane region" description="Helical" evidence="6">
    <location>
        <begin position="315"/>
        <end position="338"/>
    </location>
</feature>
<name>A0A5K7SAT4_9BACT</name>
<evidence type="ECO:0000256" key="2">
    <source>
        <dbReference type="ARBA" id="ARBA00022475"/>
    </source>
</evidence>
<dbReference type="KEGG" id="anf:AQPE_2566"/>
<feature type="transmembrane region" description="Helical" evidence="6">
    <location>
        <begin position="408"/>
        <end position="427"/>
    </location>
</feature>
<keyword evidence="2" id="KW-1003">Cell membrane</keyword>
<feature type="transmembrane region" description="Helical" evidence="6">
    <location>
        <begin position="654"/>
        <end position="678"/>
    </location>
</feature>
<dbReference type="PANTHER" id="PTHR30572:SF18">
    <property type="entry name" value="ABC-TYPE MACROLIDE FAMILY EXPORT SYSTEM PERMEASE COMPONENT 2"/>
    <property type="match status" value="1"/>
</dbReference>
<dbReference type="InterPro" id="IPR003838">
    <property type="entry name" value="ABC3_permease_C"/>
</dbReference>
<dbReference type="GO" id="GO:0022857">
    <property type="term" value="F:transmembrane transporter activity"/>
    <property type="evidence" value="ECO:0007669"/>
    <property type="project" value="TreeGrafter"/>
</dbReference>
<keyword evidence="4 6" id="KW-1133">Transmembrane helix</keyword>
<sequence>MSSFLNLTNLIFGFGTFILFASLVSYEFNYDTFNTNYDNIYRVQTKQEDSYPTNFCTYSPSALRYHLLTDLPEVEKVLLMREISGNQGSGQFFTLPDGAQLYEKLGYWSENSIFDIFTIRIKEGNTANALTEPNSIVITEKLEKKLFPEGGAVGKQVVIGKRYPLTVTAVIDDFPANSSLKPSYLISMSTYETMNDSKSFRDNWTAISNDNFILLKKGANSDLVNAKIKDAFKNVKDFEKSTPYLHPLSKMHLSPNSQPDYYIILSMLSLAAVLMLVLSCVNYVNLSLANSTQRACEIGIKKVVGFSKKAIAVQFLGETMLVTFVAMILGIAAAILAFPVLNDILDKNMDFSVFFQGHLLLIVLLASLLAGILSGIYPALILSSYNPVRVLKGKLFSDRAKTFSTKKLLITTQFAISLFMLIVSLIMNNHVQFVLNKNLGFDNKSIVFAEMNVKDKVSFETVKARMAQHPEIVDVSMSSTMPFNGNIGGYVTWEGAMPDQKEMISRNYVNYDFIPTYNLKMAYGRNFSPEYPADNQNCIINETAMKAFGYTDPIGKQLFLYGKAFSIVGVVKDFHAFSVHNPIPNYIMFLNDNMLVGSKMVTARFTPGNGQKAKQIFSSELESVVPNEPFEVKDFNVILYTENAFLLWKAFEKLFLIFAVVSLIVSSIGLFGLMLFTIKRRTKEIGVRKVLGSSVATIYRQLSFEVFALLGGAILVACPAAVFIYKTMPGTYKEPLSITIFIIGIVLIAVIAQLTISYHVLKIAVSNPVKALRYE</sequence>
<proteinExistence type="predicted"/>
<dbReference type="AlphaFoldDB" id="A0A5K7SAT4"/>
<evidence type="ECO:0000313" key="9">
    <source>
        <dbReference type="EMBL" id="BBE18404.1"/>
    </source>
</evidence>
<evidence type="ECO:0000259" key="7">
    <source>
        <dbReference type="Pfam" id="PF02687"/>
    </source>
</evidence>
<evidence type="ECO:0000256" key="1">
    <source>
        <dbReference type="ARBA" id="ARBA00004651"/>
    </source>
</evidence>
<protein>
    <submittedName>
        <fullName evidence="9">FtsX-related transmembrane transport protein</fullName>
    </submittedName>
</protein>
<feature type="transmembrane region" description="Helical" evidence="6">
    <location>
        <begin position="737"/>
        <end position="761"/>
    </location>
</feature>